<evidence type="ECO:0000313" key="1">
    <source>
        <dbReference type="EMBL" id="JAD85088.1"/>
    </source>
</evidence>
<reference evidence="1" key="2">
    <citation type="journal article" date="2015" name="Data Brief">
        <title>Shoot transcriptome of the giant reed, Arundo donax.</title>
        <authorList>
            <person name="Barrero R.A."/>
            <person name="Guerrero F.D."/>
            <person name="Moolhuijzen P."/>
            <person name="Goolsby J.A."/>
            <person name="Tidwell J."/>
            <person name="Bellgard S.E."/>
            <person name="Bellgard M.I."/>
        </authorList>
    </citation>
    <scope>NUCLEOTIDE SEQUENCE</scope>
    <source>
        <tissue evidence="1">Shoot tissue taken approximately 20 cm above the soil surface</tissue>
    </source>
</reference>
<protein>
    <submittedName>
        <fullName evidence="1">Uncharacterized protein</fullName>
    </submittedName>
</protein>
<proteinExistence type="predicted"/>
<reference evidence="1" key="1">
    <citation type="submission" date="2014-09" db="EMBL/GenBank/DDBJ databases">
        <authorList>
            <person name="Magalhaes I.L.F."/>
            <person name="Oliveira U."/>
            <person name="Santos F.R."/>
            <person name="Vidigal T.H.D.A."/>
            <person name="Brescovit A.D."/>
            <person name="Santos A.J."/>
        </authorList>
    </citation>
    <scope>NUCLEOTIDE SEQUENCE</scope>
    <source>
        <tissue evidence="1">Shoot tissue taken approximately 20 cm above the soil surface</tissue>
    </source>
</reference>
<dbReference type="AlphaFoldDB" id="A0A0A9DEK3"/>
<name>A0A0A9DEK3_ARUDO</name>
<organism evidence="1">
    <name type="scientific">Arundo donax</name>
    <name type="common">Giant reed</name>
    <name type="synonym">Donax arundinaceus</name>
    <dbReference type="NCBI Taxonomy" id="35708"/>
    <lineage>
        <taxon>Eukaryota</taxon>
        <taxon>Viridiplantae</taxon>
        <taxon>Streptophyta</taxon>
        <taxon>Embryophyta</taxon>
        <taxon>Tracheophyta</taxon>
        <taxon>Spermatophyta</taxon>
        <taxon>Magnoliopsida</taxon>
        <taxon>Liliopsida</taxon>
        <taxon>Poales</taxon>
        <taxon>Poaceae</taxon>
        <taxon>PACMAD clade</taxon>
        <taxon>Arundinoideae</taxon>
        <taxon>Arundineae</taxon>
        <taxon>Arundo</taxon>
    </lineage>
</organism>
<dbReference type="EMBL" id="GBRH01212807">
    <property type="protein sequence ID" value="JAD85088.1"/>
    <property type="molecule type" value="Transcribed_RNA"/>
</dbReference>
<accession>A0A0A9DEK3</accession>
<sequence length="54" mass="6273">MLTCGTKMPCKDMNTIGMCMQCKATRELVIRAYIHRISIPWNKVLAFTPRQQEN</sequence>